<dbReference type="SUPFAM" id="SSF52540">
    <property type="entry name" value="P-loop containing nucleoside triphosphate hydrolases"/>
    <property type="match status" value="1"/>
</dbReference>
<keyword evidence="4" id="KW-0067">ATP-binding</keyword>
<proteinExistence type="inferred from homology"/>
<evidence type="ECO:0000256" key="3">
    <source>
        <dbReference type="ARBA" id="ARBA00022741"/>
    </source>
</evidence>
<evidence type="ECO:0000256" key="4">
    <source>
        <dbReference type="ARBA" id="ARBA00022840"/>
    </source>
</evidence>
<dbReference type="InterPro" id="IPR027417">
    <property type="entry name" value="P-loop_NTPase"/>
</dbReference>
<dbReference type="PROSITE" id="PS50893">
    <property type="entry name" value="ABC_TRANSPORTER_2"/>
    <property type="match status" value="1"/>
</dbReference>
<accession>A0A212LGQ7</accession>
<dbReference type="PANTHER" id="PTHR42794:SF2">
    <property type="entry name" value="ABC TRANSPORTER ATP-BINDING PROTEIN"/>
    <property type="match status" value="1"/>
</dbReference>
<dbReference type="CDD" id="cd03214">
    <property type="entry name" value="ABC_Iron-Siderophores_B12_Hemin"/>
    <property type="match status" value="1"/>
</dbReference>
<organism evidence="6">
    <name type="scientific">uncultured Pleomorphomonas sp</name>
    <dbReference type="NCBI Taxonomy" id="442121"/>
    <lineage>
        <taxon>Bacteria</taxon>
        <taxon>Pseudomonadati</taxon>
        <taxon>Pseudomonadota</taxon>
        <taxon>Alphaproteobacteria</taxon>
        <taxon>Hyphomicrobiales</taxon>
        <taxon>Pleomorphomonadaceae</taxon>
        <taxon>Pleomorphomonas</taxon>
        <taxon>environmental samples</taxon>
    </lineage>
</organism>
<dbReference type="Gene3D" id="3.40.50.300">
    <property type="entry name" value="P-loop containing nucleotide triphosphate hydrolases"/>
    <property type="match status" value="1"/>
</dbReference>
<dbReference type="GO" id="GO:0005524">
    <property type="term" value="F:ATP binding"/>
    <property type="evidence" value="ECO:0007669"/>
    <property type="project" value="UniProtKB-KW"/>
</dbReference>
<dbReference type="RefSeq" id="WP_288196709.1">
    <property type="nucleotide sequence ID" value="NZ_LT608334.1"/>
</dbReference>
<evidence type="ECO:0000313" key="6">
    <source>
        <dbReference type="EMBL" id="SCM76569.1"/>
    </source>
</evidence>
<protein>
    <submittedName>
        <fullName evidence="6">ABC transporter related protein</fullName>
    </submittedName>
</protein>
<comment type="similarity">
    <text evidence="1">Belongs to the ABC transporter superfamily.</text>
</comment>
<evidence type="ECO:0000259" key="5">
    <source>
        <dbReference type="PROSITE" id="PS50893"/>
    </source>
</evidence>
<dbReference type="FunFam" id="3.40.50.300:FF:000134">
    <property type="entry name" value="Iron-enterobactin ABC transporter ATP-binding protein"/>
    <property type="match status" value="1"/>
</dbReference>
<dbReference type="SMART" id="SM00382">
    <property type="entry name" value="AAA"/>
    <property type="match status" value="1"/>
</dbReference>
<dbReference type="AlphaFoldDB" id="A0A212LGQ7"/>
<dbReference type="GO" id="GO:0016887">
    <property type="term" value="F:ATP hydrolysis activity"/>
    <property type="evidence" value="ECO:0007669"/>
    <property type="project" value="InterPro"/>
</dbReference>
<dbReference type="Pfam" id="PF00005">
    <property type="entry name" value="ABC_tran"/>
    <property type="match status" value="1"/>
</dbReference>
<sequence>MPEHMPILSVSNLAWGPKGRLILSDIGFDLERGRRLVIVGRNGAGKSSLLRCLYRVNRPTAGRVLLDGEDIWTLSGRSFARKVATVLQETPADFGLTVREIVELGRLPHRASPFSPEVAGREAVEAAMACLDVSRLSSRAFATLSGGEKQRVMLARALAQEPELLILDEPTNHLDIRHRLELVELIRDLPITIIATVHDLELAAAFGDDMLVLSDGRLAAHIRSDALTPELIRAAFAVEATVETIGGAPRYAFALPRPHSEHP</sequence>
<dbReference type="PANTHER" id="PTHR42794">
    <property type="entry name" value="HEMIN IMPORT ATP-BINDING PROTEIN HMUV"/>
    <property type="match status" value="1"/>
</dbReference>
<dbReference type="InterPro" id="IPR003593">
    <property type="entry name" value="AAA+_ATPase"/>
</dbReference>
<gene>
    <name evidence="6" type="ORF">KL86PLE_40374</name>
</gene>
<dbReference type="PROSITE" id="PS00211">
    <property type="entry name" value="ABC_TRANSPORTER_1"/>
    <property type="match status" value="1"/>
</dbReference>
<keyword evidence="2" id="KW-0813">Transport</keyword>
<reference evidence="6" key="1">
    <citation type="submission" date="2016-08" db="EMBL/GenBank/DDBJ databases">
        <authorList>
            <person name="Seilhamer J.J."/>
        </authorList>
    </citation>
    <scope>NUCLEOTIDE SEQUENCE</scope>
    <source>
        <strain evidence="6">86</strain>
    </source>
</reference>
<dbReference type="EMBL" id="FMJD01000008">
    <property type="protein sequence ID" value="SCM76569.1"/>
    <property type="molecule type" value="Genomic_DNA"/>
</dbReference>
<dbReference type="InterPro" id="IPR003439">
    <property type="entry name" value="ABC_transporter-like_ATP-bd"/>
</dbReference>
<name>A0A212LGQ7_9HYPH</name>
<evidence type="ECO:0000256" key="2">
    <source>
        <dbReference type="ARBA" id="ARBA00022448"/>
    </source>
</evidence>
<evidence type="ECO:0000256" key="1">
    <source>
        <dbReference type="ARBA" id="ARBA00005417"/>
    </source>
</evidence>
<dbReference type="InterPro" id="IPR017871">
    <property type="entry name" value="ABC_transporter-like_CS"/>
</dbReference>
<keyword evidence="3" id="KW-0547">Nucleotide-binding</keyword>
<feature type="domain" description="ABC transporter" evidence="5">
    <location>
        <begin position="8"/>
        <end position="240"/>
    </location>
</feature>